<gene>
    <name evidence="7" type="ORF">SAMN05421642_108254</name>
</gene>
<evidence type="ECO:0000256" key="1">
    <source>
        <dbReference type="ARBA" id="ARBA00004141"/>
    </source>
</evidence>
<evidence type="ECO:0000256" key="2">
    <source>
        <dbReference type="ARBA" id="ARBA00022692"/>
    </source>
</evidence>
<dbReference type="EMBL" id="FZOW01000008">
    <property type="protein sequence ID" value="SNT05733.1"/>
    <property type="molecule type" value="Genomic_DNA"/>
</dbReference>
<protein>
    <recommendedName>
        <fullName evidence="6">GtrA/DPMS transmembrane domain-containing protein</fullName>
    </recommendedName>
</protein>
<dbReference type="GO" id="GO:0016020">
    <property type="term" value="C:membrane"/>
    <property type="evidence" value="ECO:0007669"/>
    <property type="project" value="UniProtKB-SubCell"/>
</dbReference>
<keyword evidence="3 5" id="KW-1133">Transmembrane helix</keyword>
<feature type="transmembrane region" description="Helical" evidence="5">
    <location>
        <begin position="41"/>
        <end position="71"/>
    </location>
</feature>
<evidence type="ECO:0000313" key="8">
    <source>
        <dbReference type="Proteomes" id="UP000198327"/>
    </source>
</evidence>
<evidence type="ECO:0000259" key="6">
    <source>
        <dbReference type="Pfam" id="PF04138"/>
    </source>
</evidence>
<organism evidence="7 8">
    <name type="scientific">Rhodococcoides kyotonense</name>
    <dbReference type="NCBI Taxonomy" id="398843"/>
    <lineage>
        <taxon>Bacteria</taxon>
        <taxon>Bacillati</taxon>
        <taxon>Actinomycetota</taxon>
        <taxon>Actinomycetes</taxon>
        <taxon>Mycobacteriales</taxon>
        <taxon>Nocardiaceae</taxon>
        <taxon>Rhodococcoides</taxon>
    </lineage>
</organism>
<feature type="transmembrane region" description="Helical" evidence="5">
    <location>
        <begin position="92"/>
        <end position="116"/>
    </location>
</feature>
<proteinExistence type="predicted"/>
<keyword evidence="8" id="KW-1185">Reference proteome</keyword>
<evidence type="ECO:0000256" key="3">
    <source>
        <dbReference type="ARBA" id="ARBA00022989"/>
    </source>
</evidence>
<sequence length="148" mass="15457">MSDATDTRIEACGPRLKARLRGESAVAQFARFVFVGATSNILYAIVFVVLAALGSFVANIAGIAASTVLANELHRRHTFHAAERVGWFQAQWEAGGLALIGLALGTAALAAVHILFPGASAVVQILVVIGVSAATGALRFLALRGWVF</sequence>
<evidence type="ECO:0000313" key="7">
    <source>
        <dbReference type="EMBL" id="SNT05733.1"/>
    </source>
</evidence>
<dbReference type="AlphaFoldDB" id="A0A239JK88"/>
<dbReference type="InterPro" id="IPR007267">
    <property type="entry name" value="GtrA_DPMS_TM"/>
</dbReference>
<dbReference type="OrthoDB" id="5184077at2"/>
<feature type="domain" description="GtrA/DPMS transmembrane" evidence="6">
    <location>
        <begin position="31"/>
        <end position="148"/>
    </location>
</feature>
<dbReference type="RefSeq" id="WP_089247754.1">
    <property type="nucleotide sequence ID" value="NZ_FZOW01000008.1"/>
</dbReference>
<dbReference type="STRING" id="398843.A3K89_23230"/>
<evidence type="ECO:0000256" key="5">
    <source>
        <dbReference type="SAM" id="Phobius"/>
    </source>
</evidence>
<comment type="subcellular location">
    <subcellularLocation>
        <location evidence="1">Membrane</location>
        <topology evidence="1">Multi-pass membrane protein</topology>
    </subcellularLocation>
</comment>
<keyword evidence="4 5" id="KW-0472">Membrane</keyword>
<dbReference type="Proteomes" id="UP000198327">
    <property type="component" value="Unassembled WGS sequence"/>
</dbReference>
<dbReference type="Pfam" id="PF04138">
    <property type="entry name" value="GtrA_DPMS_TM"/>
    <property type="match status" value="1"/>
</dbReference>
<feature type="transmembrane region" description="Helical" evidence="5">
    <location>
        <begin position="122"/>
        <end position="142"/>
    </location>
</feature>
<accession>A0A239JK88</accession>
<dbReference type="GO" id="GO:0000271">
    <property type="term" value="P:polysaccharide biosynthetic process"/>
    <property type="evidence" value="ECO:0007669"/>
    <property type="project" value="InterPro"/>
</dbReference>
<name>A0A239JK88_9NOCA</name>
<reference evidence="8" key="1">
    <citation type="submission" date="2017-06" db="EMBL/GenBank/DDBJ databases">
        <authorList>
            <person name="Varghese N."/>
            <person name="Submissions S."/>
        </authorList>
    </citation>
    <scope>NUCLEOTIDE SEQUENCE [LARGE SCALE GENOMIC DNA]</scope>
    <source>
        <strain evidence="8">JCM 23211</strain>
    </source>
</reference>
<evidence type="ECO:0000256" key="4">
    <source>
        <dbReference type="ARBA" id="ARBA00023136"/>
    </source>
</evidence>
<keyword evidence="2 5" id="KW-0812">Transmembrane</keyword>